<feature type="compositionally biased region" description="Low complexity" evidence="1">
    <location>
        <begin position="14"/>
        <end position="25"/>
    </location>
</feature>
<evidence type="ECO:0000313" key="3">
    <source>
        <dbReference type="Proteomes" id="UP000018291"/>
    </source>
</evidence>
<evidence type="ECO:0000313" key="2">
    <source>
        <dbReference type="EMBL" id="CCM65776.1"/>
    </source>
</evidence>
<protein>
    <submittedName>
        <fullName evidence="2">Uncharacterized protein</fullName>
    </submittedName>
</protein>
<sequence>MDQEAWRAGRGVLPAATGSAAARPAGLEHCGARCPGGADLRGPATPSGGHPTRSRWPTTFRRAGTSAGGATSGAERTDSSACPSRPSRVGSIGSAARSSRSSCVGSADPSAPGPIAPGSGEVWS</sequence>
<reference evidence="2 3" key="1">
    <citation type="journal article" date="2013" name="ISME J.">
        <title>Metabolic model for the filamentous 'Candidatus Microthrix parvicella' based on genomic and metagenomic analyses.</title>
        <authorList>
            <person name="Jon McIlroy S."/>
            <person name="Kristiansen R."/>
            <person name="Albertsen M."/>
            <person name="Michael Karst S."/>
            <person name="Rossetti S."/>
            <person name="Lund Nielsen J."/>
            <person name="Tandoi V."/>
            <person name="James Seviour R."/>
            <person name="Nielsen P.H."/>
        </authorList>
    </citation>
    <scope>NUCLEOTIDE SEQUENCE [LARGE SCALE GENOMIC DNA]</scope>
    <source>
        <strain evidence="2 3">RN1</strain>
    </source>
</reference>
<feature type="region of interest" description="Disordered" evidence="1">
    <location>
        <begin position="1"/>
        <end position="124"/>
    </location>
</feature>
<proteinExistence type="predicted"/>
<comment type="caution">
    <text evidence="2">The sequence shown here is derived from an EMBL/GenBank/DDBJ whole genome shotgun (WGS) entry which is preliminary data.</text>
</comment>
<dbReference type="Proteomes" id="UP000018291">
    <property type="component" value="Unassembled WGS sequence"/>
</dbReference>
<feature type="compositionally biased region" description="Low complexity" evidence="1">
    <location>
        <begin position="87"/>
        <end position="110"/>
    </location>
</feature>
<gene>
    <name evidence="2" type="ORF">BN381_80306</name>
</gene>
<keyword evidence="3" id="KW-1185">Reference proteome</keyword>
<accession>R4Z700</accession>
<name>R4Z700_9ACTN</name>
<organism evidence="2 3">
    <name type="scientific">Candidatus Neomicrothrix parvicella RN1</name>
    <dbReference type="NCBI Taxonomy" id="1229780"/>
    <lineage>
        <taxon>Bacteria</taxon>
        <taxon>Bacillati</taxon>
        <taxon>Actinomycetota</taxon>
        <taxon>Acidimicrobiia</taxon>
        <taxon>Acidimicrobiales</taxon>
        <taxon>Microthrixaceae</taxon>
        <taxon>Candidatus Neomicrothrix</taxon>
    </lineage>
</organism>
<dbReference type="AlphaFoldDB" id="R4Z700"/>
<dbReference type="HOGENOM" id="CLU_1999749_0_0_11"/>
<dbReference type="EMBL" id="CANL01000078">
    <property type="protein sequence ID" value="CCM65776.1"/>
    <property type="molecule type" value="Genomic_DNA"/>
</dbReference>
<evidence type="ECO:0000256" key="1">
    <source>
        <dbReference type="SAM" id="MobiDB-lite"/>
    </source>
</evidence>